<dbReference type="EMBL" id="CP059399">
    <property type="protein sequence ID" value="QLY33158.1"/>
    <property type="molecule type" value="Genomic_DNA"/>
</dbReference>
<evidence type="ECO:0000256" key="7">
    <source>
        <dbReference type="PROSITE-ProRule" id="PRU10141"/>
    </source>
</evidence>
<feature type="binding site" evidence="7">
    <location>
        <position position="55"/>
    </location>
    <ligand>
        <name>ATP</name>
        <dbReference type="ChEBI" id="CHEBI:30616"/>
    </ligand>
</feature>
<dbReference type="GO" id="GO:0004674">
    <property type="term" value="F:protein serine/threonine kinase activity"/>
    <property type="evidence" value="ECO:0007669"/>
    <property type="project" value="UniProtKB-UniRule"/>
</dbReference>
<reference evidence="10 11" key="1">
    <citation type="submission" date="2020-07" db="EMBL/GenBank/DDBJ databases">
        <authorList>
            <person name="Zhuang K."/>
            <person name="Ran Y."/>
        </authorList>
    </citation>
    <scope>NUCLEOTIDE SEQUENCE [LARGE SCALE GENOMIC DNA]</scope>
    <source>
        <strain evidence="10 11">WCH-YHL-001</strain>
    </source>
</reference>
<keyword evidence="4 6" id="KW-0418">Kinase</keyword>
<dbReference type="CDD" id="cd14014">
    <property type="entry name" value="STKc_PknB_like"/>
    <property type="match status" value="1"/>
</dbReference>
<dbReference type="Pfam" id="PF00069">
    <property type="entry name" value="Pkinase"/>
    <property type="match status" value="1"/>
</dbReference>
<keyword evidence="3 6" id="KW-0547">Nucleotide-binding</keyword>
<feature type="compositionally biased region" description="Polar residues" evidence="8">
    <location>
        <begin position="315"/>
        <end position="331"/>
    </location>
</feature>
<dbReference type="SUPFAM" id="SSF52540">
    <property type="entry name" value="P-loop containing nucleoside triphosphate hydrolases"/>
    <property type="match status" value="1"/>
</dbReference>
<evidence type="ECO:0000256" key="5">
    <source>
        <dbReference type="ARBA" id="ARBA00022840"/>
    </source>
</evidence>
<dbReference type="Gene3D" id="3.30.200.20">
    <property type="entry name" value="Phosphorylase Kinase, domain 1"/>
    <property type="match status" value="1"/>
</dbReference>
<feature type="compositionally biased region" description="Low complexity" evidence="8">
    <location>
        <begin position="359"/>
        <end position="368"/>
    </location>
</feature>
<dbReference type="InterPro" id="IPR041617">
    <property type="entry name" value="TPR_MalT"/>
</dbReference>
<dbReference type="RefSeq" id="WP_181584322.1">
    <property type="nucleotide sequence ID" value="NZ_CP059399.1"/>
</dbReference>
<comment type="similarity">
    <text evidence="6">Belongs to the protein kinase superfamily.</text>
</comment>
<feature type="domain" description="Protein kinase" evidence="9">
    <location>
        <begin position="26"/>
        <end position="288"/>
    </location>
</feature>
<keyword evidence="5 6" id="KW-0067">ATP-binding</keyword>
<proteinExistence type="inferred from homology"/>
<keyword evidence="1 6" id="KW-0723">Serine/threonine-protein kinase</keyword>
<dbReference type="InterPro" id="IPR000719">
    <property type="entry name" value="Prot_kinase_dom"/>
</dbReference>
<dbReference type="InterPro" id="IPR041664">
    <property type="entry name" value="AAA_16"/>
</dbReference>
<gene>
    <name evidence="10" type="ORF">H0264_13810</name>
</gene>
<evidence type="ECO:0000256" key="4">
    <source>
        <dbReference type="ARBA" id="ARBA00022777"/>
    </source>
</evidence>
<feature type="region of interest" description="Disordered" evidence="8">
    <location>
        <begin position="289"/>
        <end position="368"/>
    </location>
</feature>
<dbReference type="Pfam" id="PF25873">
    <property type="entry name" value="WHD_MalT"/>
    <property type="match status" value="1"/>
</dbReference>
<evidence type="ECO:0000259" key="9">
    <source>
        <dbReference type="PROSITE" id="PS50011"/>
    </source>
</evidence>
<dbReference type="Gene3D" id="1.25.40.10">
    <property type="entry name" value="Tetratricopeptide repeat domain"/>
    <property type="match status" value="1"/>
</dbReference>
<comment type="catalytic activity">
    <reaction evidence="6">
        <text>L-threonyl-[protein] + ATP = O-phospho-L-threonyl-[protein] + ADP + H(+)</text>
        <dbReference type="Rhea" id="RHEA:46608"/>
        <dbReference type="Rhea" id="RHEA-COMP:11060"/>
        <dbReference type="Rhea" id="RHEA-COMP:11605"/>
        <dbReference type="ChEBI" id="CHEBI:15378"/>
        <dbReference type="ChEBI" id="CHEBI:30013"/>
        <dbReference type="ChEBI" id="CHEBI:30616"/>
        <dbReference type="ChEBI" id="CHEBI:61977"/>
        <dbReference type="ChEBI" id="CHEBI:456216"/>
        <dbReference type="EC" id="2.7.11.1"/>
    </reaction>
</comment>
<dbReference type="InterPro" id="IPR011990">
    <property type="entry name" value="TPR-like_helical_dom_sf"/>
</dbReference>
<dbReference type="PROSITE" id="PS00108">
    <property type="entry name" value="PROTEIN_KINASE_ST"/>
    <property type="match status" value="1"/>
</dbReference>
<evidence type="ECO:0000256" key="6">
    <source>
        <dbReference type="PIRNR" id="PIRNR000574"/>
    </source>
</evidence>
<dbReference type="Pfam" id="PF13191">
    <property type="entry name" value="AAA_16"/>
    <property type="match status" value="1"/>
</dbReference>
<dbReference type="Gene3D" id="3.40.50.300">
    <property type="entry name" value="P-loop containing nucleotide triphosphate hydrolases"/>
    <property type="match status" value="1"/>
</dbReference>
<evidence type="ECO:0000256" key="3">
    <source>
        <dbReference type="ARBA" id="ARBA00022741"/>
    </source>
</evidence>
<keyword evidence="11" id="KW-1185">Reference proteome</keyword>
<dbReference type="Gene3D" id="1.10.510.10">
    <property type="entry name" value="Transferase(Phosphotransferase) domain 1"/>
    <property type="match status" value="1"/>
</dbReference>
<dbReference type="PROSITE" id="PS00107">
    <property type="entry name" value="PROTEIN_KINASE_ATP"/>
    <property type="match status" value="1"/>
</dbReference>
<evidence type="ECO:0000313" key="10">
    <source>
        <dbReference type="EMBL" id="QLY33158.1"/>
    </source>
</evidence>
<dbReference type="PANTHER" id="PTHR43289:SF6">
    <property type="entry name" value="SERINE_THREONINE-PROTEIN KINASE NEKL-3"/>
    <property type="match status" value="1"/>
</dbReference>
<dbReference type="SUPFAM" id="SSF56112">
    <property type="entry name" value="Protein kinase-like (PK-like)"/>
    <property type="match status" value="1"/>
</dbReference>
<comment type="catalytic activity">
    <reaction evidence="6">
        <text>L-seryl-[protein] + ATP = O-phospho-L-seryl-[protein] + ADP + H(+)</text>
        <dbReference type="Rhea" id="RHEA:17989"/>
        <dbReference type="Rhea" id="RHEA-COMP:9863"/>
        <dbReference type="Rhea" id="RHEA-COMP:11604"/>
        <dbReference type="ChEBI" id="CHEBI:15378"/>
        <dbReference type="ChEBI" id="CHEBI:29999"/>
        <dbReference type="ChEBI" id="CHEBI:30616"/>
        <dbReference type="ChEBI" id="CHEBI:83421"/>
        <dbReference type="ChEBI" id="CHEBI:456216"/>
        <dbReference type="EC" id="2.7.11.1"/>
    </reaction>
</comment>
<dbReference type="PANTHER" id="PTHR43289">
    <property type="entry name" value="MITOGEN-ACTIVATED PROTEIN KINASE KINASE KINASE 20-RELATED"/>
    <property type="match status" value="1"/>
</dbReference>
<dbReference type="InterPro" id="IPR011009">
    <property type="entry name" value="Kinase-like_dom_sf"/>
</dbReference>
<dbReference type="InterPro" id="IPR027417">
    <property type="entry name" value="P-loop_NTPase"/>
</dbReference>
<dbReference type="GO" id="GO:0106310">
    <property type="term" value="F:protein serine kinase activity"/>
    <property type="evidence" value="ECO:0007669"/>
    <property type="project" value="UniProtKB-UniRule"/>
</dbReference>
<dbReference type="PROSITE" id="PS50011">
    <property type="entry name" value="PROTEIN_KINASE_DOM"/>
    <property type="match status" value="1"/>
</dbReference>
<dbReference type="InterPro" id="IPR017441">
    <property type="entry name" value="Protein_kinase_ATP_BS"/>
</dbReference>
<evidence type="ECO:0000256" key="2">
    <source>
        <dbReference type="ARBA" id="ARBA00022679"/>
    </source>
</evidence>
<dbReference type="GO" id="GO:0005524">
    <property type="term" value="F:ATP binding"/>
    <property type="evidence" value="ECO:0007669"/>
    <property type="project" value="UniProtKB-UniRule"/>
</dbReference>
<evidence type="ECO:0000256" key="8">
    <source>
        <dbReference type="SAM" id="MobiDB-lite"/>
    </source>
</evidence>
<name>A0A7D6ZGD9_9NOCA</name>
<evidence type="ECO:0000313" key="11">
    <source>
        <dbReference type="Proteomes" id="UP000515512"/>
    </source>
</evidence>
<dbReference type="SMART" id="SM00220">
    <property type="entry name" value="S_TKc"/>
    <property type="match status" value="1"/>
</dbReference>
<keyword evidence="2 6" id="KW-0808">Transferase</keyword>
<sequence length="1179" mass="128195">MAHIDPFSTRRDPTAGFAAELEAAGFTDPAEVGRGGFGVVYRCFQAALERTVAIKVLTADLESESLERFVREQLAMGKLSGHPNIVNVFEVGSTATGRPYIVMPYHAHGSLDARIQQQGPVSWQDVLHIGVRIAGALETAHRRGLLHRDVKPGNILLTEYGEPQLADFGIARLAGGFETTAGTITGSPAYTAPEVLQGQAPDVTADIYSLASTLFCAGTGHAVFERRSGEQLVAQFVRITKQPIPDLSASGLPAELTTVIESAMARDRGERPGSAAEFGTALRDIQVLHGLPPDDLPIPLPATDSAEPGSPATPADSTQRPYPPITGSNPLLFQAAAGPPATTGSDRRRQTTRTPPVPATRLRPPALPRALVDRPRLLDRLRSDRRLVVIHGPTGFGKTTLAAQWCATISAEGGSVAWLTVDSDDDNPVWFLAHLVDAIRAVRPTLARELGELLEEHADGAGRFVLTSLINELDRRGEPLTVVIDDWHRVTDAATVAALRFLIEGCGPVLRIVVTSRRQTGLPMSAMRARHELAEIDTAALRFEADEAYTLLVGLGGLDLDREDVADLTESTGGWAAALQLAALNLRDSADPARLIGTLTGRHHAIGEFLAENVLETLEPEVLEFMVATSITERTCGELASALTGVADGQALLEQIEQQDLFLRRIDGGRWFQYHHLFQDFLRQRLELAAPERIEGLHRAAAVWFAEHRQVGEAVDHAVMAGDDAYAVEIVERDGMSLLEYGQMASLIGLVNKLPPTVIETHPRLQLDLAWANILLHRAGPAERALRLAESNLDGDSLDPATTTRLRAEAGVVHAVVSVRADVLLGVEDMLAPCFAHADELSPYVVAIGANVASLAAGYRCDFEEAVRIQEWSAPYMRRNKGFYNNVHGLCFLGLAASLQLDIAGAERYFRSALKVAKQSGGSHSYGARLAGSLLGEVLYERGEIVEAERYLDEGYKLGPDAGVVDFKLARYVVGARIKALLGDRAAAIRRLNEGARVAHSMSLPRLRAEVENERLRLGLPPHPEFGPQPVVEYEHRRRPVDPIDEFTVLYEEFTAIRLLLAESASDSRELACAWAREWVEHLESVHRPRELLKARRLLVACLAATDRTDEAKALLATITAQCAEHGSVRYILDGGPHVVATLAALYADRLAGRWHADWPEVPIDFLRNLVEADAAQTI</sequence>
<dbReference type="AlphaFoldDB" id="A0A7D6ZGD9"/>
<dbReference type="Pfam" id="PF17874">
    <property type="entry name" value="TPR_MalT"/>
    <property type="match status" value="1"/>
</dbReference>
<dbReference type="EC" id="2.7.11.1" evidence="6"/>
<evidence type="ECO:0000256" key="1">
    <source>
        <dbReference type="ARBA" id="ARBA00022527"/>
    </source>
</evidence>
<dbReference type="InterPro" id="IPR059106">
    <property type="entry name" value="WHD_MalT"/>
</dbReference>
<dbReference type="KEGG" id="nhu:H0264_13810"/>
<dbReference type="Proteomes" id="UP000515512">
    <property type="component" value="Chromosome"/>
</dbReference>
<dbReference type="InterPro" id="IPR008271">
    <property type="entry name" value="Ser/Thr_kinase_AS"/>
</dbReference>
<organism evidence="10 11">
    <name type="scientific">Nocardia huaxiensis</name>
    <dbReference type="NCBI Taxonomy" id="2755382"/>
    <lineage>
        <taxon>Bacteria</taxon>
        <taxon>Bacillati</taxon>
        <taxon>Actinomycetota</taxon>
        <taxon>Actinomycetes</taxon>
        <taxon>Mycobacteriales</taxon>
        <taxon>Nocardiaceae</taxon>
        <taxon>Nocardia</taxon>
    </lineage>
</organism>
<dbReference type="PIRSF" id="PIRSF000574">
    <property type="entry name" value="Ser/Thr_PK_PknK_prd"/>
    <property type="match status" value="1"/>
</dbReference>
<protein>
    <recommendedName>
        <fullName evidence="6">Serine/threonine-protein kinase PknK</fullName>
        <ecNumber evidence="6">2.7.11.1</ecNumber>
    </recommendedName>
    <alternativeName>
        <fullName evidence="6">Protein kinase K</fullName>
    </alternativeName>
</protein>
<dbReference type="InterPro" id="IPR016236">
    <property type="entry name" value="Ser/Thr_kinase_PknK_prd"/>
</dbReference>
<dbReference type="GO" id="GO:0046872">
    <property type="term" value="F:metal ion binding"/>
    <property type="evidence" value="ECO:0007669"/>
    <property type="project" value="UniProtKB-UniRule"/>
</dbReference>
<accession>A0A7D6ZGD9</accession>